<protein>
    <submittedName>
        <fullName evidence="1">Uncharacterized protein</fullName>
    </submittedName>
</protein>
<dbReference type="AlphaFoldDB" id="A0ABC8K7J3"/>
<keyword evidence="2" id="KW-1185">Reference proteome</keyword>
<sequence length="95" mass="11039">MSPPTDFEEVLRWLVAPARDGNLTLIIRLVFQAVLYLVWKERNKRIHSGEEKPPRTIIAETQQIIRLRLDPLARKQVVLPGHYSVLAAWFNYFAG</sequence>
<proteinExistence type="predicted"/>
<evidence type="ECO:0000313" key="2">
    <source>
        <dbReference type="Proteomes" id="UP001642260"/>
    </source>
</evidence>
<dbReference type="EMBL" id="CAKOAT010172932">
    <property type="protein sequence ID" value="CAH8352103.1"/>
    <property type="molecule type" value="Genomic_DNA"/>
</dbReference>
<dbReference type="Proteomes" id="UP001642260">
    <property type="component" value="Unassembled WGS sequence"/>
</dbReference>
<reference evidence="1 2" key="1">
    <citation type="submission" date="2022-03" db="EMBL/GenBank/DDBJ databases">
        <authorList>
            <person name="Macdonald S."/>
            <person name="Ahmed S."/>
            <person name="Newling K."/>
        </authorList>
    </citation>
    <scope>NUCLEOTIDE SEQUENCE [LARGE SCALE GENOMIC DNA]</scope>
</reference>
<organism evidence="1 2">
    <name type="scientific">Eruca vesicaria subsp. sativa</name>
    <name type="common">Garden rocket</name>
    <name type="synonym">Eruca sativa</name>
    <dbReference type="NCBI Taxonomy" id="29727"/>
    <lineage>
        <taxon>Eukaryota</taxon>
        <taxon>Viridiplantae</taxon>
        <taxon>Streptophyta</taxon>
        <taxon>Embryophyta</taxon>
        <taxon>Tracheophyta</taxon>
        <taxon>Spermatophyta</taxon>
        <taxon>Magnoliopsida</taxon>
        <taxon>eudicotyledons</taxon>
        <taxon>Gunneridae</taxon>
        <taxon>Pentapetalae</taxon>
        <taxon>rosids</taxon>
        <taxon>malvids</taxon>
        <taxon>Brassicales</taxon>
        <taxon>Brassicaceae</taxon>
        <taxon>Brassiceae</taxon>
        <taxon>Eruca</taxon>
    </lineage>
</organism>
<comment type="caution">
    <text evidence="1">The sequence shown here is derived from an EMBL/GenBank/DDBJ whole genome shotgun (WGS) entry which is preliminary data.</text>
</comment>
<name>A0ABC8K7J3_ERUVS</name>
<gene>
    <name evidence="1" type="ORF">ERUC_LOCUS18480</name>
</gene>
<evidence type="ECO:0000313" key="1">
    <source>
        <dbReference type="EMBL" id="CAH8352103.1"/>
    </source>
</evidence>
<accession>A0ABC8K7J3</accession>